<evidence type="ECO:0000313" key="1">
    <source>
        <dbReference type="EMBL" id="ERG63512.1"/>
    </source>
</evidence>
<sequence length="85" mass="9519">MMDEQELLAALDFSPSCDWVGDAGRCFAVPRWAAAQPCRCRKVTLRCDRHRGVLESVLLRGPISCSCGYLVRRVTWDVFGEATRG</sequence>
<dbReference type="EMBL" id="ASHR01000031">
    <property type="protein sequence ID" value="ERG63512.1"/>
    <property type="molecule type" value="Genomic_DNA"/>
</dbReference>
<comment type="caution">
    <text evidence="1">The sequence shown here is derived from an EMBL/GenBank/DDBJ whole genome shotgun (WGS) entry which is preliminary data.</text>
</comment>
<name>U1LNH0_9MICO</name>
<protein>
    <submittedName>
        <fullName evidence="1">Uncharacterized protein</fullName>
    </submittedName>
</protein>
<keyword evidence="2" id="KW-1185">Reference proteome</keyword>
<dbReference type="Proteomes" id="UP000016462">
    <property type="component" value="Unassembled WGS sequence"/>
</dbReference>
<proteinExistence type="predicted"/>
<reference evidence="1 2" key="1">
    <citation type="journal article" date="2013" name="Genome Announc.">
        <title>First draft genome sequence from a member of the genus agrococcus, isolated from modern microbialites.</title>
        <authorList>
            <person name="White R.A.III."/>
            <person name="Grassa C.J."/>
            <person name="Suttle C.A."/>
        </authorList>
    </citation>
    <scope>NUCLEOTIDE SEQUENCE [LARGE SCALE GENOMIC DNA]</scope>
    <source>
        <strain evidence="1 2">RW1</strain>
    </source>
</reference>
<dbReference type="RefSeq" id="WP_021011257.1">
    <property type="nucleotide sequence ID" value="NZ_ASHR01000031.1"/>
</dbReference>
<gene>
    <name evidence="1" type="ORF">L332_03455</name>
</gene>
<dbReference type="AlphaFoldDB" id="U1LNH0"/>
<organism evidence="1 2">
    <name type="scientific">Agrococcus pavilionensis RW1</name>
    <dbReference type="NCBI Taxonomy" id="1330458"/>
    <lineage>
        <taxon>Bacteria</taxon>
        <taxon>Bacillati</taxon>
        <taxon>Actinomycetota</taxon>
        <taxon>Actinomycetes</taxon>
        <taxon>Micrococcales</taxon>
        <taxon>Microbacteriaceae</taxon>
        <taxon>Agrococcus</taxon>
    </lineage>
</organism>
<accession>U1LNH0</accession>
<evidence type="ECO:0000313" key="2">
    <source>
        <dbReference type="Proteomes" id="UP000016462"/>
    </source>
</evidence>